<organism evidence="2 3">
    <name type="scientific">Araneus ventricosus</name>
    <name type="common">Orbweaver spider</name>
    <name type="synonym">Epeira ventricosa</name>
    <dbReference type="NCBI Taxonomy" id="182803"/>
    <lineage>
        <taxon>Eukaryota</taxon>
        <taxon>Metazoa</taxon>
        <taxon>Ecdysozoa</taxon>
        <taxon>Arthropoda</taxon>
        <taxon>Chelicerata</taxon>
        <taxon>Arachnida</taxon>
        <taxon>Araneae</taxon>
        <taxon>Araneomorphae</taxon>
        <taxon>Entelegynae</taxon>
        <taxon>Araneoidea</taxon>
        <taxon>Araneidae</taxon>
        <taxon>Araneus</taxon>
    </lineage>
</organism>
<proteinExistence type="predicted"/>
<name>A0A4Y2ETD8_ARAVE</name>
<dbReference type="AlphaFoldDB" id="A0A4Y2ETD8"/>
<comment type="caution">
    <text evidence="2">The sequence shown here is derived from an EMBL/GenBank/DDBJ whole genome shotgun (WGS) entry which is preliminary data.</text>
</comment>
<accession>A0A4Y2ETD8</accession>
<feature type="compositionally biased region" description="Basic and acidic residues" evidence="1">
    <location>
        <begin position="67"/>
        <end position="81"/>
    </location>
</feature>
<keyword evidence="3" id="KW-1185">Reference proteome</keyword>
<evidence type="ECO:0000256" key="1">
    <source>
        <dbReference type="SAM" id="MobiDB-lite"/>
    </source>
</evidence>
<feature type="compositionally biased region" description="Low complexity" evidence="1">
    <location>
        <begin position="28"/>
        <end position="40"/>
    </location>
</feature>
<evidence type="ECO:0000313" key="3">
    <source>
        <dbReference type="Proteomes" id="UP000499080"/>
    </source>
</evidence>
<dbReference type="Proteomes" id="UP000499080">
    <property type="component" value="Unassembled WGS sequence"/>
</dbReference>
<sequence length="160" mass="17478">MFGALAFAAMGKLKIKLYKTKLIKNKTSNTKTVNSTSNASEGHSSDSDLTVTSALEVSNHQRNRARSKSEQSQKLKQAKREFSQKDLAAKLKESVHHSSVALGLADRGIVHKDLTSIFGGVPQVPDLQLHPSDEDKDLQMNCDALETPPCVPTYNPPTFS</sequence>
<evidence type="ECO:0000313" key="2">
    <source>
        <dbReference type="EMBL" id="GBM32480.1"/>
    </source>
</evidence>
<feature type="region of interest" description="Disordered" evidence="1">
    <location>
        <begin position="28"/>
        <end position="81"/>
    </location>
</feature>
<feature type="compositionally biased region" description="Polar residues" evidence="1">
    <location>
        <begin position="47"/>
        <end position="60"/>
    </location>
</feature>
<dbReference type="EMBL" id="BGPR01000709">
    <property type="protein sequence ID" value="GBM32480.1"/>
    <property type="molecule type" value="Genomic_DNA"/>
</dbReference>
<gene>
    <name evidence="2" type="ORF">AVEN_156580_1</name>
</gene>
<reference evidence="2 3" key="1">
    <citation type="journal article" date="2019" name="Sci. Rep.">
        <title>Orb-weaving spider Araneus ventricosus genome elucidates the spidroin gene catalogue.</title>
        <authorList>
            <person name="Kono N."/>
            <person name="Nakamura H."/>
            <person name="Ohtoshi R."/>
            <person name="Moran D.A.P."/>
            <person name="Shinohara A."/>
            <person name="Yoshida Y."/>
            <person name="Fujiwara M."/>
            <person name="Mori M."/>
            <person name="Tomita M."/>
            <person name="Arakawa K."/>
        </authorList>
    </citation>
    <scope>NUCLEOTIDE SEQUENCE [LARGE SCALE GENOMIC DNA]</scope>
</reference>
<protein>
    <submittedName>
        <fullName evidence="2">Uncharacterized protein</fullName>
    </submittedName>
</protein>